<dbReference type="HOGENOM" id="CLU_193933_0_0_1"/>
<organism evidence="1 2">
    <name type="scientific">Bipolaris oryzae ATCC 44560</name>
    <dbReference type="NCBI Taxonomy" id="930090"/>
    <lineage>
        <taxon>Eukaryota</taxon>
        <taxon>Fungi</taxon>
        <taxon>Dikarya</taxon>
        <taxon>Ascomycota</taxon>
        <taxon>Pezizomycotina</taxon>
        <taxon>Dothideomycetes</taxon>
        <taxon>Pleosporomycetidae</taxon>
        <taxon>Pleosporales</taxon>
        <taxon>Pleosporineae</taxon>
        <taxon>Pleosporaceae</taxon>
        <taxon>Bipolaris</taxon>
    </lineage>
</organism>
<dbReference type="AlphaFoldDB" id="W6ZAF4"/>
<protein>
    <submittedName>
        <fullName evidence="1">Uncharacterized protein</fullName>
    </submittedName>
</protein>
<accession>W6ZAF4</accession>
<dbReference type="KEGG" id="bor:COCMIDRAFT_92048"/>
<dbReference type="OrthoDB" id="10310267at2759"/>
<sequence length="83" mass="9223">MMGTDLMWSRKPYISPKYDVAKLHSVVGSREQACLGPGTEMLGINKTAPEHRSVHVLTSENTKTITTPFGNVATISVTYEERR</sequence>
<reference evidence="1 2" key="1">
    <citation type="journal article" date="2013" name="PLoS Genet.">
        <title>Comparative genome structure, secondary metabolite, and effector coding capacity across Cochliobolus pathogens.</title>
        <authorList>
            <person name="Condon B.J."/>
            <person name="Leng Y."/>
            <person name="Wu D."/>
            <person name="Bushley K.E."/>
            <person name="Ohm R.A."/>
            <person name="Otillar R."/>
            <person name="Martin J."/>
            <person name="Schackwitz W."/>
            <person name="Grimwood J."/>
            <person name="MohdZainudin N."/>
            <person name="Xue C."/>
            <person name="Wang R."/>
            <person name="Manning V.A."/>
            <person name="Dhillon B."/>
            <person name="Tu Z.J."/>
            <person name="Steffenson B.J."/>
            <person name="Salamov A."/>
            <person name="Sun H."/>
            <person name="Lowry S."/>
            <person name="LaButti K."/>
            <person name="Han J."/>
            <person name="Copeland A."/>
            <person name="Lindquist E."/>
            <person name="Barry K."/>
            <person name="Schmutz J."/>
            <person name="Baker S.E."/>
            <person name="Ciuffetti L.M."/>
            <person name="Grigoriev I.V."/>
            <person name="Zhong S."/>
            <person name="Turgeon B.G."/>
        </authorList>
    </citation>
    <scope>NUCLEOTIDE SEQUENCE [LARGE SCALE GENOMIC DNA]</scope>
    <source>
        <strain evidence="1 2">ATCC 44560</strain>
    </source>
</reference>
<proteinExistence type="predicted"/>
<gene>
    <name evidence="1" type="ORF">COCMIDRAFT_92048</name>
</gene>
<dbReference type="EMBL" id="KI963961">
    <property type="protein sequence ID" value="EUC46773.1"/>
    <property type="molecule type" value="Genomic_DNA"/>
</dbReference>
<evidence type="ECO:0000313" key="1">
    <source>
        <dbReference type="EMBL" id="EUC46773.1"/>
    </source>
</evidence>
<keyword evidence="2" id="KW-1185">Reference proteome</keyword>
<dbReference type="GeneID" id="19127993"/>
<evidence type="ECO:0000313" key="2">
    <source>
        <dbReference type="Proteomes" id="UP000054032"/>
    </source>
</evidence>
<dbReference type="Proteomes" id="UP000054032">
    <property type="component" value="Unassembled WGS sequence"/>
</dbReference>
<dbReference type="RefSeq" id="XP_007686730.1">
    <property type="nucleotide sequence ID" value="XM_007688540.1"/>
</dbReference>
<name>W6ZAF4_COCMI</name>